<dbReference type="InterPro" id="IPR057670">
    <property type="entry name" value="SH3_retrovirus"/>
</dbReference>
<name>A0AAV3QBT5_LITER</name>
<gene>
    <name evidence="2" type="ORF">LIER_17867</name>
</gene>
<feature type="domain" description="Retroviral polymerase SH3-like" evidence="1">
    <location>
        <begin position="2"/>
        <end position="59"/>
    </location>
</feature>
<evidence type="ECO:0000259" key="1">
    <source>
        <dbReference type="Pfam" id="PF25597"/>
    </source>
</evidence>
<comment type="caution">
    <text evidence="2">The sequence shown here is derived from an EMBL/GenBank/DDBJ whole genome shotgun (WGS) entry which is preliminary data.</text>
</comment>
<accession>A0AAV3QBT5</accession>
<reference evidence="2 3" key="1">
    <citation type="submission" date="2024-01" db="EMBL/GenBank/DDBJ databases">
        <title>The complete chloroplast genome sequence of Lithospermum erythrorhizon: insights into the phylogenetic relationship among Boraginaceae species and the maternal lineages of purple gromwells.</title>
        <authorList>
            <person name="Okada T."/>
            <person name="Watanabe K."/>
        </authorList>
    </citation>
    <scope>NUCLEOTIDE SEQUENCE [LARGE SCALE GENOMIC DNA]</scope>
</reference>
<dbReference type="EMBL" id="BAABME010004220">
    <property type="protein sequence ID" value="GAA0161587.1"/>
    <property type="molecule type" value="Genomic_DNA"/>
</dbReference>
<dbReference type="Proteomes" id="UP001454036">
    <property type="component" value="Unassembled WGS sequence"/>
</dbReference>
<organism evidence="2 3">
    <name type="scientific">Lithospermum erythrorhizon</name>
    <name type="common">Purple gromwell</name>
    <name type="synonym">Lithospermum officinale var. erythrorhizon</name>
    <dbReference type="NCBI Taxonomy" id="34254"/>
    <lineage>
        <taxon>Eukaryota</taxon>
        <taxon>Viridiplantae</taxon>
        <taxon>Streptophyta</taxon>
        <taxon>Embryophyta</taxon>
        <taxon>Tracheophyta</taxon>
        <taxon>Spermatophyta</taxon>
        <taxon>Magnoliopsida</taxon>
        <taxon>eudicotyledons</taxon>
        <taxon>Gunneridae</taxon>
        <taxon>Pentapetalae</taxon>
        <taxon>asterids</taxon>
        <taxon>lamiids</taxon>
        <taxon>Boraginales</taxon>
        <taxon>Boraginaceae</taxon>
        <taxon>Boraginoideae</taxon>
        <taxon>Lithospermeae</taxon>
        <taxon>Lithospermum</taxon>
    </lineage>
</organism>
<sequence>MHIPKDERSKLDVKSKECIFLNYGDEKFGYKLYDPIERKMFRGRDVKFFEEHTIDDIKNKSNTEEYKDDLVGWESDDDVITSNDAVAHEHVETDAQDNQ</sequence>
<proteinExistence type="predicted"/>
<evidence type="ECO:0000313" key="3">
    <source>
        <dbReference type="Proteomes" id="UP001454036"/>
    </source>
</evidence>
<evidence type="ECO:0000313" key="2">
    <source>
        <dbReference type="EMBL" id="GAA0161587.1"/>
    </source>
</evidence>
<dbReference type="AlphaFoldDB" id="A0AAV3QBT5"/>
<dbReference type="Pfam" id="PF25597">
    <property type="entry name" value="SH3_retrovirus"/>
    <property type="match status" value="1"/>
</dbReference>
<protein>
    <recommendedName>
        <fullName evidence="1">Retroviral polymerase SH3-like domain-containing protein</fullName>
    </recommendedName>
</protein>
<keyword evidence="3" id="KW-1185">Reference proteome</keyword>